<dbReference type="PANTHER" id="PTHR15151">
    <property type="entry name" value="PROTEIN EIGER"/>
    <property type="match status" value="1"/>
</dbReference>
<comment type="similarity">
    <text evidence="2">Belongs to the tumor necrosis factor family.</text>
</comment>
<protein>
    <submittedName>
        <fullName evidence="9">Uncharacterized protein LOC115457000</fullName>
    </submittedName>
</protein>
<dbReference type="GO" id="GO:0006955">
    <property type="term" value="P:immune response"/>
    <property type="evidence" value="ECO:0007669"/>
    <property type="project" value="InterPro"/>
</dbReference>
<dbReference type="GeneID" id="115457000"/>
<dbReference type="KEGG" id="muo:115457000"/>
<dbReference type="InterPro" id="IPR006052">
    <property type="entry name" value="TNF_dom"/>
</dbReference>
<dbReference type="Proteomes" id="UP000515156">
    <property type="component" value="Chromosome 14"/>
</dbReference>
<keyword evidence="3" id="KW-0202">Cytokine</keyword>
<dbReference type="GO" id="GO:0005125">
    <property type="term" value="F:cytokine activity"/>
    <property type="evidence" value="ECO:0007669"/>
    <property type="project" value="UniProtKB-KW"/>
</dbReference>
<comment type="subcellular location">
    <subcellularLocation>
        <location evidence="1">Secreted</location>
    </subcellularLocation>
</comment>
<evidence type="ECO:0000256" key="5">
    <source>
        <dbReference type="ARBA" id="ARBA00023157"/>
    </source>
</evidence>
<accession>A0A6P7WPJ4</accession>
<dbReference type="InParanoid" id="A0A6P7WPJ4"/>
<keyword evidence="8" id="KW-1185">Reference proteome</keyword>
<dbReference type="InterPro" id="IPR008983">
    <property type="entry name" value="Tumour_necrosis_fac-like_dom"/>
</dbReference>
<dbReference type="GO" id="GO:0030890">
    <property type="term" value="P:positive regulation of B cell proliferation"/>
    <property type="evidence" value="ECO:0007669"/>
    <property type="project" value="TreeGrafter"/>
</dbReference>
<proteinExistence type="inferred from homology"/>
<reference evidence="9" key="1">
    <citation type="submission" date="2025-08" db="UniProtKB">
        <authorList>
            <consortium name="RefSeq"/>
        </authorList>
    </citation>
    <scope>IDENTIFICATION</scope>
</reference>
<dbReference type="PANTHER" id="PTHR15151:SF12">
    <property type="entry name" value="TUMOR NECROSIS FACTOR LIGAND SUPERFAMILY MEMBER 13"/>
    <property type="match status" value="1"/>
</dbReference>
<gene>
    <name evidence="9" type="primary">LOC115457000</name>
</gene>
<evidence type="ECO:0000313" key="9">
    <source>
        <dbReference type="RefSeq" id="XP_030042288.1"/>
    </source>
</evidence>
<dbReference type="InterPro" id="IPR051748">
    <property type="entry name" value="TNF_Ligand_Superfamily"/>
</dbReference>
<evidence type="ECO:0000256" key="4">
    <source>
        <dbReference type="ARBA" id="ARBA00022525"/>
    </source>
</evidence>
<feature type="domain" description="THD" evidence="7">
    <location>
        <begin position="446"/>
        <end position="574"/>
    </location>
</feature>
<dbReference type="Pfam" id="PF00229">
    <property type="entry name" value="TNF"/>
    <property type="match status" value="2"/>
</dbReference>
<dbReference type="GO" id="GO:0016020">
    <property type="term" value="C:membrane"/>
    <property type="evidence" value="ECO:0007669"/>
    <property type="project" value="InterPro"/>
</dbReference>
<evidence type="ECO:0000259" key="7">
    <source>
        <dbReference type="PROSITE" id="PS50049"/>
    </source>
</evidence>
<dbReference type="GO" id="GO:0005164">
    <property type="term" value="F:tumor necrosis factor receptor binding"/>
    <property type="evidence" value="ECO:0007669"/>
    <property type="project" value="InterPro"/>
</dbReference>
<dbReference type="OrthoDB" id="6159739at2759"/>
<evidence type="ECO:0000256" key="6">
    <source>
        <dbReference type="ARBA" id="ARBA00023180"/>
    </source>
</evidence>
<evidence type="ECO:0000256" key="2">
    <source>
        <dbReference type="ARBA" id="ARBA00008670"/>
    </source>
</evidence>
<feature type="domain" description="THD" evidence="7">
    <location>
        <begin position="113"/>
        <end position="252"/>
    </location>
</feature>
<organism evidence="8 9">
    <name type="scientific">Microcaecilia unicolor</name>
    <dbReference type="NCBI Taxonomy" id="1415580"/>
    <lineage>
        <taxon>Eukaryota</taxon>
        <taxon>Metazoa</taxon>
        <taxon>Chordata</taxon>
        <taxon>Craniata</taxon>
        <taxon>Vertebrata</taxon>
        <taxon>Euteleostomi</taxon>
        <taxon>Amphibia</taxon>
        <taxon>Gymnophiona</taxon>
        <taxon>Siphonopidae</taxon>
        <taxon>Microcaecilia</taxon>
    </lineage>
</organism>
<name>A0A6P7WPJ4_9AMPH</name>
<dbReference type="PROSITE" id="PS50049">
    <property type="entry name" value="THD_2"/>
    <property type="match status" value="2"/>
</dbReference>
<dbReference type="GO" id="GO:0005615">
    <property type="term" value="C:extracellular space"/>
    <property type="evidence" value="ECO:0007669"/>
    <property type="project" value="UniProtKB-KW"/>
</dbReference>
<dbReference type="SMART" id="SM00207">
    <property type="entry name" value="TNF"/>
    <property type="match status" value="1"/>
</dbReference>
<dbReference type="AlphaFoldDB" id="A0A6P7WPJ4"/>
<evidence type="ECO:0000313" key="8">
    <source>
        <dbReference type="Proteomes" id="UP000515156"/>
    </source>
</evidence>
<evidence type="ECO:0000256" key="1">
    <source>
        <dbReference type="ARBA" id="ARBA00004613"/>
    </source>
</evidence>
<dbReference type="Gene3D" id="2.60.120.40">
    <property type="match status" value="2"/>
</dbReference>
<keyword evidence="6" id="KW-0325">Glycoprotein</keyword>
<keyword evidence="5" id="KW-1015">Disulfide bond</keyword>
<dbReference type="SUPFAM" id="SSF49842">
    <property type="entry name" value="TNF-like"/>
    <property type="match status" value="2"/>
</dbReference>
<sequence length="574" mass="64736">MHRAEGRRVRRGGRGAALLPLGLAGVALLLASLSLLLAAASWARSLQHLSRAFPRQQDLMEDDMEDQGMVRFGTGWDSEQFLYRYTQERKARQRRTAPKNKNLRNRKQAALVAAAHYEVKSGTAEMQAGKDGTIREWTEVRLNATNPLRYDSRRGEFIVTRKGLYYLYCQVHFNEGKSVYMKLDLWLDGVVTFRCLEEFSATAASVQEAEVKACQVSGLLLLQPDSLIAVRTIPQVSLKTSRSLTYFGLFQQARCFFKIVTNFIALDVAALGFRHLLSPRVRSSHIGSQIFSPTLDLWVFYQWLWEKDKPFFFFFCKIETMPLEESESESEGCRLSIALWLGLGSFLGLQLCLLALLSQGVYLASLQRELAQLRDEMEERRCAVGTKDANSGTGKGAQGFTGTASSDGIQEMPYLSWSRARREAPTVKTQRSKKRHSTIHLSPASIISHEAEDLTEIAWMTSLCQGNSFDVQGKTISVRESGVYFIYGQILFHDNTFTLGHMVMRLVGGFENHEEILFRCVQSMPQNKDSAFNSCYSGGIYKLQQGDIIKLFIPRSNVTIDMRGHASFLGLTKL</sequence>
<dbReference type="RefSeq" id="XP_030042288.1">
    <property type="nucleotide sequence ID" value="XM_030186428.1"/>
</dbReference>
<evidence type="ECO:0000256" key="3">
    <source>
        <dbReference type="ARBA" id="ARBA00022514"/>
    </source>
</evidence>
<keyword evidence="4" id="KW-0964">Secreted</keyword>